<dbReference type="EMBL" id="NIBS01000005">
    <property type="protein sequence ID" value="PHM28479.1"/>
    <property type="molecule type" value="Genomic_DNA"/>
</dbReference>
<accession>A0A2D0J2E1</accession>
<dbReference type="Proteomes" id="UP000225833">
    <property type="component" value="Unassembled WGS sequence"/>
</dbReference>
<dbReference type="EMBL" id="CP072455">
    <property type="protein sequence ID" value="QTL39962.1"/>
    <property type="molecule type" value="Genomic_DNA"/>
</dbReference>
<keyword evidence="5" id="KW-1185">Reference proteome</keyword>
<evidence type="ECO:0008006" key="6">
    <source>
        <dbReference type="Google" id="ProtNLM"/>
    </source>
</evidence>
<evidence type="ECO:0000313" key="2">
    <source>
        <dbReference type="EMBL" id="PHM28479.1"/>
    </source>
</evidence>
<name>A0A2D0J2E1_XENBU</name>
<organism evidence="2 4">
    <name type="scientific">Xenorhabdus budapestensis</name>
    <dbReference type="NCBI Taxonomy" id="290110"/>
    <lineage>
        <taxon>Bacteria</taxon>
        <taxon>Pseudomonadati</taxon>
        <taxon>Pseudomonadota</taxon>
        <taxon>Gammaproteobacteria</taxon>
        <taxon>Enterobacterales</taxon>
        <taxon>Morganellaceae</taxon>
        <taxon>Xenorhabdus</taxon>
    </lineage>
</organism>
<dbReference type="RefSeq" id="WP_099135447.1">
    <property type="nucleotide sequence ID" value="NZ_CAWNNJ010000119.1"/>
</dbReference>
<reference evidence="3 5" key="2">
    <citation type="submission" date="2021-03" db="EMBL/GenBank/DDBJ databases">
        <title>Complete Genome Sequence Data of Xenorhabdus budapestensis strain C72, a Candidate Biological Control Agent, from China.</title>
        <authorList>
            <person name="LI B."/>
            <person name="WANG S."/>
            <person name="QIU D."/>
        </authorList>
    </citation>
    <scope>NUCLEOTIDE SEQUENCE [LARGE SCALE GENOMIC DNA]</scope>
    <source>
        <strain evidence="3 5">C-7-2</strain>
    </source>
</reference>
<dbReference type="Proteomes" id="UP000665047">
    <property type="component" value="Chromosome"/>
</dbReference>
<feature type="chain" id="PRO_5013333840" description="Secreted protein" evidence="1">
    <location>
        <begin position="26"/>
        <end position="190"/>
    </location>
</feature>
<feature type="signal peptide" evidence="1">
    <location>
        <begin position="1"/>
        <end position="25"/>
    </location>
</feature>
<keyword evidence="1" id="KW-0732">Signal</keyword>
<evidence type="ECO:0000256" key="1">
    <source>
        <dbReference type="SAM" id="SignalP"/>
    </source>
</evidence>
<evidence type="ECO:0000313" key="4">
    <source>
        <dbReference type="Proteomes" id="UP000225833"/>
    </source>
</evidence>
<dbReference type="AlphaFoldDB" id="A0A2D0J2E1"/>
<evidence type="ECO:0000313" key="5">
    <source>
        <dbReference type="Proteomes" id="UP000665047"/>
    </source>
</evidence>
<dbReference type="OrthoDB" id="6443443at2"/>
<sequence length="190" mass="21705">MKSLKKYIAYSLSLSMILFASSAFTKNNTVQNDHKIENNKTIHKPSVFSAYYNAHFKNNSKTAKVIITRTGYQCMYNAGPSDDITLLPQQERNFSLEDSNNFIGKCHSLDKWVTWSIVSYKASAWGKRCNVELHTAYIDMMTGWRTYFTPVNVDTECEIPIKFICDGNESNCQNGYVSRDGTQITMEITN</sequence>
<evidence type="ECO:0000313" key="3">
    <source>
        <dbReference type="EMBL" id="QTL39962.1"/>
    </source>
</evidence>
<protein>
    <recommendedName>
        <fullName evidence="6">Secreted protein</fullName>
    </recommendedName>
</protein>
<gene>
    <name evidence="3" type="ORF">HGO23_00515</name>
    <name evidence="2" type="ORF">Xbud_01488</name>
</gene>
<proteinExistence type="predicted"/>
<reference evidence="2 4" key="1">
    <citation type="journal article" date="2017" name="Nat. Microbiol.">
        <title>Natural product diversity associated with the nematode symbionts Photorhabdus and Xenorhabdus.</title>
        <authorList>
            <person name="Tobias N.J."/>
            <person name="Wolff H."/>
            <person name="Djahanschiri B."/>
            <person name="Grundmann F."/>
            <person name="Kronenwerth M."/>
            <person name="Shi Y.M."/>
            <person name="Simonyi S."/>
            <person name="Grun P."/>
            <person name="Shapiro-Ilan D."/>
            <person name="Pidot S.J."/>
            <person name="Stinear T.P."/>
            <person name="Ebersberger I."/>
            <person name="Bode H.B."/>
        </authorList>
    </citation>
    <scope>NUCLEOTIDE SEQUENCE [LARGE SCALE GENOMIC DNA]</scope>
    <source>
        <strain evidence="2 4">DSM 16342</strain>
    </source>
</reference>